<sequence>MLNFLVYVVGHPCHKRFSYNLGREEVPSPNGEDVKVVEELGGLPRKGSSRVEREGDIQLSLKEMIEEWNRAGAMHSFLKLDSSKILFEDDPPSVIEKEGEKEE</sequence>
<name>A0ABC8THE8_9AQUA</name>
<gene>
    <name evidence="1" type="ORF">ILEXP_LOCUS35928</name>
</gene>
<dbReference type="Proteomes" id="UP001642360">
    <property type="component" value="Unassembled WGS sequence"/>
</dbReference>
<reference evidence="1 2" key="1">
    <citation type="submission" date="2024-02" db="EMBL/GenBank/DDBJ databases">
        <authorList>
            <person name="Vignale AGUSTIN F."/>
            <person name="Sosa J E."/>
            <person name="Modenutti C."/>
        </authorList>
    </citation>
    <scope>NUCLEOTIDE SEQUENCE [LARGE SCALE GENOMIC DNA]</scope>
</reference>
<keyword evidence="2" id="KW-1185">Reference proteome</keyword>
<comment type="caution">
    <text evidence="1">The sequence shown here is derived from an EMBL/GenBank/DDBJ whole genome shotgun (WGS) entry which is preliminary data.</text>
</comment>
<dbReference type="AlphaFoldDB" id="A0ABC8THE8"/>
<proteinExistence type="predicted"/>
<evidence type="ECO:0000313" key="2">
    <source>
        <dbReference type="Proteomes" id="UP001642360"/>
    </source>
</evidence>
<evidence type="ECO:0000313" key="1">
    <source>
        <dbReference type="EMBL" id="CAK9166693.1"/>
    </source>
</evidence>
<accession>A0ABC8THE8</accession>
<organism evidence="1 2">
    <name type="scientific">Ilex paraguariensis</name>
    <name type="common">yerba mate</name>
    <dbReference type="NCBI Taxonomy" id="185542"/>
    <lineage>
        <taxon>Eukaryota</taxon>
        <taxon>Viridiplantae</taxon>
        <taxon>Streptophyta</taxon>
        <taxon>Embryophyta</taxon>
        <taxon>Tracheophyta</taxon>
        <taxon>Spermatophyta</taxon>
        <taxon>Magnoliopsida</taxon>
        <taxon>eudicotyledons</taxon>
        <taxon>Gunneridae</taxon>
        <taxon>Pentapetalae</taxon>
        <taxon>asterids</taxon>
        <taxon>campanulids</taxon>
        <taxon>Aquifoliales</taxon>
        <taxon>Aquifoliaceae</taxon>
        <taxon>Ilex</taxon>
    </lineage>
</organism>
<dbReference type="EMBL" id="CAUOFW020004658">
    <property type="protein sequence ID" value="CAK9166693.1"/>
    <property type="molecule type" value="Genomic_DNA"/>
</dbReference>
<protein>
    <submittedName>
        <fullName evidence="1">Uncharacterized protein</fullName>
    </submittedName>
</protein>